<evidence type="ECO:0000256" key="1">
    <source>
        <dbReference type="SAM" id="MobiDB-lite"/>
    </source>
</evidence>
<gene>
    <name evidence="2" type="ORF">Pcinc_017083</name>
</gene>
<feature type="compositionally biased region" description="Polar residues" evidence="1">
    <location>
        <begin position="82"/>
        <end position="94"/>
    </location>
</feature>
<name>A0AAE1FPR9_PETCI</name>
<comment type="caution">
    <text evidence="2">The sequence shown here is derived from an EMBL/GenBank/DDBJ whole genome shotgun (WGS) entry which is preliminary data.</text>
</comment>
<dbReference type="AlphaFoldDB" id="A0AAE1FPR9"/>
<evidence type="ECO:0000313" key="2">
    <source>
        <dbReference type="EMBL" id="KAK3878263.1"/>
    </source>
</evidence>
<accession>A0AAE1FPR9</accession>
<reference evidence="2" key="1">
    <citation type="submission" date="2023-10" db="EMBL/GenBank/DDBJ databases">
        <title>Genome assemblies of two species of porcelain crab, Petrolisthes cinctipes and Petrolisthes manimaculis (Anomura: Porcellanidae).</title>
        <authorList>
            <person name="Angst P."/>
        </authorList>
    </citation>
    <scope>NUCLEOTIDE SEQUENCE</scope>
    <source>
        <strain evidence="2">PB745_01</strain>
        <tissue evidence="2">Gill</tissue>
    </source>
</reference>
<sequence length="151" mass="16743">MQTLTTATTTTNPYRMSQLHTTPHHCQQYTLIQPSTPRRPQSMEALLPLYQTSSLPSTPKHTLPQLRNITTHCHHKTLITATNQPVSSQHQSKLLPTEHEPSPQPPSPNIYHCTHPYRVGSHLKPAATSPAALLNLPLVASSRITTNQPTS</sequence>
<keyword evidence="3" id="KW-1185">Reference proteome</keyword>
<feature type="region of interest" description="Disordered" evidence="1">
    <location>
        <begin position="82"/>
        <end position="110"/>
    </location>
</feature>
<evidence type="ECO:0000313" key="3">
    <source>
        <dbReference type="Proteomes" id="UP001286313"/>
    </source>
</evidence>
<protein>
    <submittedName>
        <fullName evidence="2">Uncharacterized protein</fullName>
    </submittedName>
</protein>
<dbReference type="EMBL" id="JAWQEG010001567">
    <property type="protein sequence ID" value="KAK3878263.1"/>
    <property type="molecule type" value="Genomic_DNA"/>
</dbReference>
<organism evidence="2 3">
    <name type="scientific">Petrolisthes cinctipes</name>
    <name type="common">Flat porcelain crab</name>
    <dbReference type="NCBI Taxonomy" id="88211"/>
    <lineage>
        <taxon>Eukaryota</taxon>
        <taxon>Metazoa</taxon>
        <taxon>Ecdysozoa</taxon>
        <taxon>Arthropoda</taxon>
        <taxon>Crustacea</taxon>
        <taxon>Multicrustacea</taxon>
        <taxon>Malacostraca</taxon>
        <taxon>Eumalacostraca</taxon>
        <taxon>Eucarida</taxon>
        <taxon>Decapoda</taxon>
        <taxon>Pleocyemata</taxon>
        <taxon>Anomura</taxon>
        <taxon>Galatheoidea</taxon>
        <taxon>Porcellanidae</taxon>
        <taxon>Petrolisthes</taxon>
    </lineage>
</organism>
<proteinExistence type="predicted"/>
<dbReference type="Proteomes" id="UP001286313">
    <property type="component" value="Unassembled WGS sequence"/>
</dbReference>